<dbReference type="EMBL" id="AODQ01000068">
    <property type="protein sequence ID" value="EMR02219.1"/>
    <property type="molecule type" value="Genomic_DNA"/>
</dbReference>
<evidence type="ECO:0000313" key="4">
    <source>
        <dbReference type="EMBL" id="EMR02219.1"/>
    </source>
</evidence>
<dbReference type="InterPro" id="IPR054539">
    <property type="entry name" value="Beta-prop_PDH"/>
</dbReference>
<feature type="domain" description="Pyrroloquinoline quinone-dependent pyranose dehydrogenase beta-propeller" evidence="3">
    <location>
        <begin position="57"/>
        <end position="239"/>
    </location>
</feature>
<dbReference type="InterPro" id="IPR011042">
    <property type="entry name" value="6-blade_b-propeller_TolB-like"/>
</dbReference>
<protein>
    <submittedName>
        <fullName evidence="4">Phospholipid-binding protein</fullName>
    </submittedName>
</protein>
<sequence>MKGQNLRHWLLGLALFSFPFVSLAQNGQERKYSEMKGFVNKPGFLEASPERLKSLKLPLGFTIEKWADGFEKPRMLAVGPQGQVYVSDPKKGEVLLLQDSNKDGKSDARQVVMKQDKAHGLAVHEGQLYVVTVREVYRAPIQANGSLGTAQKIISDLPDGGQHPNRTLYFGPDGKMYITVGSTCNACDEPNEEAATILQFNADGSGRTIWARGLRNTIGMDWHPQTRQLWGMDHGIDWFGDDESKEELNLLEEGRHYGWPYIYEKGTRSPKDTPEEGWQAYEKR</sequence>
<dbReference type="PANTHER" id="PTHR19328:SF53">
    <property type="entry name" value="MEMBRANE PROTEIN"/>
    <property type="match status" value="1"/>
</dbReference>
<feature type="signal peptide" evidence="2">
    <location>
        <begin position="1"/>
        <end position="24"/>
    </location>
</feature>
<evidence type="ECO:0000313" key="5">
    <source>
        <dbReference type="Proteomes" id="UP000011910"/>
    </source>
</evidence>
<evidence type="ECO:0000259" key="3">
    <source>
        <dbReference type="Pfam" id="PF22807"/>
    </source>
</evidence>
<dbReference type="AlphaFoldDB" id="M7NUT3"/>
<keyword evidence="2" id="KW-0732">Signal</keyword>
<comment type="caution">
    <text evidence="4">The sequence shown here is derived from an EMBL/GenBank/DDBJ whole genome shotgun (WGS) entry which is preliminary data.</text>
</comment>
<dbReference type="Proteomes" id="UP000011910">
    <property type="component" value="Unassembled WGS sequence"/>
</dbReference>
<gene>
    <name evidence="4" type="ORF">ADICEAN_02658</name>
</gene>
<feature type="chain" id="PRO_5004082460" evidence="2">
    <location>
        <begin position="25"/>
        <end position="284"/>
    </location>
</feature>
<proteinExistence type="predicted"/>
<feature type="region of interest" description="Disordered" evidence="1">
    <location>
        <begin position="264"/>
        <end position="284"/>
    </location>
</feature>
<evidence type="ECO:0000256" key="1">
    <source>
        <dbReference type="SAM" id="MobiDB-lite"/>
    </source>
</evidence>
<dbReference type="PATRIC" id="fig|1279009.4.peg.2695"/>
<keyword evidence="5" id="KW-1185">Reference proteome</keyword>
<reference evidence="4 5" key="1">
    <citation type="journal article" date="2013" name="Genome Announc.">
        <title>Draft Genome Sequence of Cesiribacter andamanensis Strain AMV16T, Isolated from a Soil Sample from a Mud Volcano in the Andaman Islands, India.</title>
        <authorList>
            <person name="Shivaji S."/>
            <person name="Ara S."/>
            <person name="Begum Z."/>
            <person name="Srinivas T.N."/>
            <person name="Singh A."/>
            <person name="Kumar Pinnaka A."/>
        </authorList>
    </citation>
    <scope>NUCLEOTIDE SEQUENCE [LARGE SCALE GENOMIC DNA]</scope>
    <source>
        <strain evidence="4 5">AMV16</strain>
    </source>
</reference>
<dbReference type="SUPFAM" id="SSF50952">
    <property type="entry name" value="Soluble quinoprotein glucose dehydrogenase"/>
    <property type="match status" value="1"/>
</dbReference>
<dbReference type="Pfam" id="PF22807">
    <property type="entry name" value="TrAA12"/>
    <property type="match status" value="1"/>
</dbReference>
<dbReference type="Gene3D" id="2.120.10.30">
    <property type="entry name" value="TolB, C-terminal domain"/>
    <property type="match status" value="1"/>
</dbReference>
<accession>M7NUT3</accession>
<evidence type="ECO:0000256" key="2">
    <source>
        <dbReference type="SAM" id="SignalP"/>
    </source>
</evidence>
<dbReference type="eggNOG" id="COG2133">
    <property type="taxonomic scope" value="Bacteria"/>
</dbReference>
<organism evidence="4 5">
    <name type="scientific">Cesiribacter andamanensis AMV16</name>
    <dbReference type="NCBI Taxonomy" id="1279009"/>
    <lineage>
        <taxon>Bacteria</taxon>
        <taxon>Pseudomonadati</taxon>
        <taxon>Bacteroidota</taxon>
        <taxon>Cytophagia</taxon>
        <taxon>Cytophagales</taxon>
        <taxon>Cesiribacteraceae</taxon>
        <taxon>Cesiribacter</taxon>
    </lineage>
</organism>
<feature type="compositionally biased region" description="Basic and acidic residues" evidence="1">
    <location>
        <begin position="265"/>
        <end position="274"/>
    </location>
</feature>
<dbReference type="STRING" id="1279009.ADICEAN_02658"/>
<dbReference type="InterPro" id="IPR011041">
    <property type="entry name" value="Quinoprot_gluc/sorb_DH_b-prop"/>
</dbReference>
<dbReference type="PANTHER" id="PTHR19328">
    <property type="entry name" value="HEDGEHOG-INTERACTING PROTEIN"/>
    <property type="match status" value="1"/>
</dbReference>
<name>M7NUT3_9BACT</name>